<feature type="domain" description="Cation/H+ exchanger transmembrane" evidence="14">
    <location>
        <begin position="10"/>
        <end position="58"/>
    </location>
</feature>
<evidence type="ECO:0000256" key="8">
    <source>
        <dbReference type="ARBA" id="ARBA00023065"/>
    </source>
</evidence>
<evidence type="ECO:0000256" key="3">
    <source>
        <dbReference type="ARBA" id="ARBA00022538"/>
    </source>
</evidence>
<keyword evidence="8" id="KW-0406">Ion transport</keyword>
<keyword evidence="10" id="KW-0739">Sodium transport</keyword>
<evidence type="ECO:0000256" key="9">
    <source>
        <dbReference type="ARBA" id="ARBA00023136"/>
    </source>
</evidence>
<evidence type="ECO:0000313" key="15">
    <source>
        <dbReference type="EMBL" id="KAK9668018.1"/>
    </source>
</evidence>
<evidence type="ECO:0000256" key="1">
    <source>
        <dbReference type="ARBA" id="ARBA00004141"/>
    </source>
</evidence>
<dbReference type="GO" id="GO:0015385">
    <property type="term" value="F:sodium:proton antiporter activity"/>
    <property type="evidence" value="ECO:0007669"/>
    <property type="project" value="InterPro"/>
</dbReference>
<evidence type="ECO:0000256" key="2">
    <source>
        <dbReference type="ARBA" id="ARBA00022448"/>
    </source>
</evidence>
<keyword evidence="6" id="KW-1133">Transmembrane helix</keyword>
<evidence type="ECO:0000256" key="12">
    <source>
        <dbReference type="ARBA" id="ARBA00047912"/>
    </source>
</evidence>
<evidence type="ECO:0000256" key="7">
    <source>
        <dbReference type="ARBA" id="ARBA00023053"/>
    </source>
</evidence>
<comment type="subcellular location">
    <subcellularLocation>
        <location evidence="1">Membrane</location>
        <topology evidence="1">Multi-pass membrane protein</topology>
    </subcellularLocation>
</comment>
<evidence type="ECO:0000256" key="13">
    <source>
        <dbReference type="SAM" id="SignalP"/>
    </source>
</evidence>
<dbReference type="GO" id="GO:0015386">
    <property type="term" value="F:potassium:proton antiporter activity"/>
    <property type="evidence" value="ECO:0007669"/>
    <property type="project" value="TreeGrafter"/>
</dbReference>
<evidence type="ECO:0000256" key="4">
    <source>
        <dbReference type="ARBA" id="ARBA00022692"/>
    </source>
</evidence>
<gene>
    <name evidence="15" type="ORF">RND81_13G029300</name>
</gene>
<keyword evidence="16" id="KW-1185">Reference proteome</keyword>
<comment type="caution">
    <text evidence="15">The sequence shown here is derived from an EMBL/GenBank/DDBJ whole genome shotgun (WGS) entry which is preliminary data.</text>
</comment>
<dbReference type="InterPro" id="IPR006153">
    <property type="entry name" value="Cation/H_exchanger_TM"/>
</dbReference>
<keyword evidence="13" id="KW-0732">Signal</keyword>
<evidence type="ECO:0000256" key="5">
    <source>
        <dbReference type="ARBA" id="ARBA00022958"/>
    </source>
</evidence>
<sequence length="64" mass="7023">MAARKLSWKLAIGAMFAASDSVSTLQVLNQEETTFVYSLVFGESVVNDATSVVLFDVLFKNFNT</sequence>
<dbReference type="Pfam" id="PF00999">
    <property type="entry name" value="Na_H_Exchanger"/>
    <property type="match status" value="1"/>
</dbReference>
<dbReference type="AlphaFoldDB" id="A0AAW1GVG0"/>
<comment type="catalytic activity">
    <reaction evidence="11">
        <text>Na(+)(in) + H(+)(out) = Na(+)(out) + H(+)(in)</text>
        <dbReference type="Rhea" id="RHEA:29419"/>
        <dbReference type="ChEBI" id="CHEBI:15378"/>
        <dbReference type="ChEBI" id="CHEBI:29101"/>
    </reaction>
</comment>
<dbReference type="GO" id="GO:0098719">
    <property type="term" value="P:sodium ion import across plasma membrane"/>
    <property type="evidence" value="ECO:0007669"/>
    <property type="project" value="TreeGrafter"/>
</dbReference>
<dbReference type="GO" id="GO:0051453">
    <property type="term" value="P:regulation of intracellular pH"/>
    <property type="evidence" value="ECO:0007669"/>
    <property type="project" value="TreeGrafter"/>
</dbReference>
<evidence type="ECO:0000259" key="14">
    <source>
        <dbReference type="Pfam" id="PF00999"/>
    </source>
</evidence>
<evidence type="ECO:0000313" key="16">
    <source>
        <dbReference type="Proteomes" id="UP001443914"/>
    </source>
</evidence>
<dbReference type="InterPro" id="IPR018422">
    <property type="entry name" value="Cation/H_exchanger_CPA1"/>
</dbReference>
<evidence type="ECO:0000256" key="6">
    <source>
        <dbReference type="ARBA" id="ARBA00022989"/>
    </source>
</evidence>
<evidence type="ECO:0000256" key="10">
    <source>
        <dbReference type="ARBA" id="ARBA00023201"/>
    </source>
</evidence>
<dbReference type="Gene3D" id="6.10.140.1330">
    <property type="match status" value="1"/>
</dbReference>
<name>A0AAW1GVG0_SAPOF</name>
<accession>A0AAW1GVG0</accession>
<protein>
    <recommendedName>
        <fullName evidence="14">Cation/H+ exchanger transmembrane domain-containing protein</fullName>
    </recommendedName>
</protein>
<keyword evidence="2" id="KW-0813">Transport</keyword>
<dbReference type="PANTHER" id="PTHR10110">
    <property type="entry name" value="SODIUM/HYDROGEN EXCHANGER"/>
    <property type="match status" value="1"/>
</dbReference>
<dbReference type="Proteomes" id="UP001443914">
    <property type="component" value="Unassembled WGS sequence"/>
</dbReference>
<keyword evidence="7" id="KW-0915">Sodium</keyword>
<proteinExistence type="predicted"/>
<keyword evidence="4" id="KW-0812">Transmembrane</keyword>
<evidence type="ECO:0000256" key="11">
    <source>
        <dbReference type="ARBA" id="ARBA00047524"/>
    </source>
</evidence>
<organism evidence="15 16">
    <name type="scientific">Saponaria officinalis</name>
    <name type="common">Common soapwort</name>
    <name type="synonym">Lychnis saponaria</name>
    <dbReference type="NCBI Taxonomy" id="3572"/>
    <lineage>
        <taxon>Eukaryota</taxon>
        <taxon>Viridiplantae</taxon>
        <taxon>Streptophyta</taxon>
        <taxon>Embryophyta</taxon>
        <taxon>Tracheophyta</taxon>
        <taxon>Spermatophyta</taxon>
        <taxon>Magnoliopsida</taxon>
        <taxon>eudicotyledons</taxon>
        <taxon>Gunneridae</taxon>
        <taxon>Pentapetalae</taxon>
        <taxon>Caryophyllales</taxon>
        <taxon>Caryophyllaceae</taxon>
        <taxon>Caryophylleae</taxon>
        <taxon>Saponaria</taxon>
    </lineage>
</organism>
<dbReference type="PANTHER" id="PTHR10110:SF159">
    <property type="entry name" value="SODIUM_HYDROGEN EXCHANGER 3"/>
    <property type="match status" value="1"/>
</dbReference>
<reference evidence="15" key="1">
    <citation type="submission" date="2024-03" db="EMBL/GenBank/DDBJ databases">
        <title>WGS assembly of Saponaria officinalis var. Norfolk2.</title>
        <authorList>
            <person name="Jenkins J."/>
            <person name="Shu S."/>
            <person name="Grimwood J."/>
            <person name="Barry K."/>
            <person name="Goodstein D."/>
            <person name="Schmutz J."/>
            <person name="Leebens-Mack J."/>
            <person name="Osbourn A."/>
        </authorList>
    </citation>
    <scope>NUCLEOTIDE SEQUENCE [LARGE SCALE GENOMIC DNA]</scope>
    <source>
        <strain evidence="15">JIC</strain>
    </source>
</reference>
<comment type="catalytic activity">
    <reaction evidence="12">
        <text>K(+)(in) + H(+)(out) = K(+)(out) + H(+)(in)</text>
        <dbReference type="Rhea" id="RHEA:29467"/>
        <dbReference type="ChEBI" id="CHEBI:15378"/>
        <dbReference type="ChEBI" id="CHEBI:29103"/>
    </reaction>
</comment>
<keyword evidence="3" id="KW-0633">Potassium transport</keyword>
<feature type="signal peptide" evidence="13">
    <location>
        <begin position="1"/>
        <end position="21"/>
    </location>
</feature>
<keyword evidence="5" id="KW-0630">Potassium</keyword>
<dbReference type="GO" id="GO:0005886">
    <property type="term" value="C:plasma membrane"/>
    <property type="evidence" value="ECO:0007669"/>
    <property type="project" value="TreeGrafter"/>
</dbReference>
<feature type="chain" id="PRO_5043810908" description="Cation/H+ exchanger transmembrane domain-containing protein" evidence="13">
    <location>
        <begin position="22"/>
        <end position="64"/>
    </location>
</feature>
<keyword evidence="9" id="KW-0472">Membrane</keyword>
<dbReference type="EMBL" id="JBDFQZ010000013">
    <property type="protein sequence ID" value="KAK9668018.1"/>
    <property type="molecule type" value="Genomic_DNA"/>
</dbReference>